<dbReference type="Proteomes" id="UP000015530">
    <property type="component" value="Unassembled WGS sequence"/>
</dbReference>
<sequence>MKLLLAQPQQLA</sequence>
<protein>
    <submittedName>
        <fullName evidence="1">Uncharacterized protein</fullName>
    </submittedName>
</protein>
<evidence type="ECO:0000313" key="1">
    <source>
        <dbReference type="EMBL" id="EQB43208.1"/>
    </source>
</evidence>
<organism evidence="1 2">
    <name type="scientific">Colletotrichum gloeosporioides (strain Cg-14)</name>
    <name type="common">Anthracnose fungus</name>
    <name type="synonym">Glomerella cingulata</name>
    <dbReference type="NCBI Taxonomy" id="1237896"/>
    <lineage>
        <taxon>Eukaryota</taxon>
        <taxon>Fungi</taxon>
        <taxon>Dikarya</taxon>
        <taxon>Ascomycota</taxon>
        <taxon>Pezizomycotina</taxon>
        <taxon>Sordariomycetes</taxon>
        <taxon>Hypocreomycetidae</taxon>
        <taxon>Glomerellales</taxon>
        <taxon>Glomerellaceae</taxon>
        <taxon>Colletotrichum</taxon>
        <taxon>Colletotrichum gloeosporioides species complex</taxon>
    </lineage>
</organism>
<evidence type="ECO:0000313" key="2">
    <source>
        <dbReference type="Proteomes" id="UP000015530"/>
    </source>
</evidence>
<gene>
    <name evidence="1" type="ORF">CGLO_18168</name>
</gene>
<dbReference type="HOGENOM" id="CLU_3436829_0_0_1"/>
<comment type="caution">
    <text evidence="1">The sequence shown here is derived from an EMBL/GenBank/DDBJ whole genome shotgun (WGS) entry which is preliminary data.</text>
</comment>
<name>T0JS08_COLGC</name>
<accession>T0JS08</accession>
<proteinExistence type="predicted"/>
<reference evidence="2" key="1">
    <citation type="journal article" date="2013" name="Mol. Plant Microbe Interact.">
        <title>Global aspects of pacC regulation of pathogenicity genes in Colletotrichum gloeosporioides as revealed by transcriptome analysis.</title>
        <authorList>
            <person name="Alkan N."/>
            <person name="Meng X."/>
            <person name="Friedlander G."/>
            <person name="Reuveni E."/>
            <person name="Sukno S."/>
            <person name="Sherman A."/>
            <person name="Thon M."/>
            <person name="Fluhr R."/>
            <person name="Prusky D."/>
        </authorList>
    </citation>
    <scope>NUCLEOTIDE SEQUENCE [LARGE SCALE GENOMIC DNA]</scope>
    <source>
        <strain evidence="2">Cg-14</strain>
    </source>
</reference>
<dbReference type="EMBL" id="AMYD01004401">
    <property type="protein sequence ID" value="EQB43208.1"/>
    <property type="molecule type" value="Genomic_DNA"/>
</dbReference>